<evidence type="ECO:0000313" key="1">
    <source>
        <dbReference type="EMBL" id="GBP27461.1"/>
    </source>
</evidence>
<reference evidence="1 2" key="1">
    <citation type="journal article" date="2019" name="Commun. Biol.">
        <title>The bagworm genome reveals a unique fibroin gene that provides high tensile strength.</title>
        <authorList>
            <person name="Kono N."/>
            <person name="Nakamura H."/>
            <person name="Ohtoshi R."/>
            <person name="Tomita M."/>
            <person name="Numata K."/>
            <person name="Arakawa K."/>
        </authorList>
    </citation>
    <scope>NUCLEOTIDE SEQUENCE [LARGE SCALE GENOMIC DNA]</scope>
</reference>
<organism evidence="1 2">
    <name type="scientific">Eumeta variegata</name>
    <name type="common">Bagworm moth</name>
    <name type="synonym">Eumeta japonica</name>
    <dbReference type="NCBI Taxonomy" id="151549"/>
    <lineage>
        <taxon>Eukaryota</taxon>
        <taxon>Metazoa</taxon>
        <taxon>Ecdysozoa</taxon>
        <taxon>Arthropoda</taxon>
        <taxon>Hexapoda</taxon>
        <taxon>Insecta</taxon>
        <taxon>Pterygota</taxon>
        <taxon>Neoptera</taxon>
        <taxon>Endopterygota</taxon>
        <taxon>Lepidoptera</taxon>
        <taxon>Glossata</taxon>
        <taxon>Ditrysia</taxon>
        <taxon>Tineoidea</taxon>
        <taxon>Psychidae</taxon>
        <taxon>Oiketicinae</taxon>
        <taxon>Eumeta</taxon>
    </lineage>
</organism>
<evidence type="ECO:0000313" key="2">
    <source>
        <dbReference type="Proteomes" id="UP000299102"/>
    </source>
</evidence>
<protein>
    <submittedName>
        <fullName evidence="1">Uncharacterized protein</fullName>
    </submittedName>
</protein>
<comment type="caution">
    <text evidence="1">The sequence shown here is derived from an EMBL/GenBank/DDBJ whole genome shotgun (WGS) entry which is preliminary data.</text>
</comment>
<dbReference type="AlphaFoldDB" id="A0A4C1ULY9"/>
<dbReference type="Proteomes" id="UP000299102">
    <property type="component" value="Unassembled WGS sequence"/>
</dbReference>
<gene>
    <name evidence="1" type="ORF">EVAR_14282_1</name>
</gene>
<sequence length="157" mass="17860">METVGRRAAGAAAGKATVSGFLRLELLFVVCNSNMENQWLDKKQLSEAVDVGGCLEPEILCVGIDSLVHFEMIQMVDLSPLRCIVNSCHECVRFPYKKYPDTSMAKLFSGKKFKCKGDFENAVRQFFVFKPKDVFKPKAWFYENLREFAESLIKTIE</sequence>
<accession>A0A4C1ULY9</accession>
<proteinExistence type="predicted"/>
<dbReference type="EMBL" id="BGZK01000194">
    <property type="protein sequence ID" value="GBP27461.1"/>
    <property type="molecule type" value="Genomic_DNA"/>
</dbReference>
<name>A0A4C1ULY9_EUMVA</name>
<keyword evidence="2" id="KW-1185">Reference proteome</keyword>